<accession>A0AC61MWG3</accession>
<protein>
    <submittedName>
        <fullName evidence="1">Deoxyribose-phosphate aldolase</fullName>
        <ecNumber evidence="1">4.1.2.4</ecNumber>
    </submittedName>
</protein>
<organism evidence="1 2">
    <name type="scientific">Miniphocaeibacter halophilus</name>
    <dbReference type="NCBI Taxonomy" id="2931922"/>
    <lineage>
        <taxon>Bacteria</taxon>
        <taxon>Bacillati</taxon>
        <taxon>Bacillota</taxon>
        <taxon>Tissierellia</taxon>
        <taxon>Tissierellales</taxon>
        <taxon>Peptoniphilaceae</taxon>
        <taxon>Miniphocaeibacter</taxon>
    </lineage>
</organism>
<evidence type="ECO:0000313" key="2">
    <source>
        <dbReference type="Proteomes" id="UP000595814"/>
    </source>
</evidence>
<dbReference type="Proteomes" id="UP000595814">
    <property type="component" value="Chromosome"/>
</dbReference>
<reference evidence="1 2" key="1">
    <citation type="journal article" date="2022" name="Int. J. Syst. Evol. Microbiol.">
        <title>Miniphocaeibacter halophilus sp. nov., an ammonium-tolerant acetate-producing bacterium isolated from a biogas system.</title>
        <authorList>
            <person name="Schnurer A."/>
            <person name="Singh A."/>
            <person name="Bi S."/>
            <person name="Qiao W."/>
            <person name="Westerholm M."/>
        </authorList>
    </citation>
    <scope>NUCLEOTIDE SEQUENCE [LARGE SCALE GENOMIC DNA]</scope>
    <source>
        <strain evidence="1 2">AMB_01</strain>
    </source>
</reference>
<sequence length="215" mass="23703">MKNNEILKYVDHTLLKAVSTWEQIKKICEETRDYNMASACIPPTYVEKAAKDYGNDIVICTVLGFPLGYDNLETKVFSAKNAILKGAEELDMVINIGDVKNRDYDKITYEITKMKEAVGSKILKVIIETCYLEENEKIQLCKCVTDGGADYIKTSTGFGTAGATIKDIILLKNHIGPNVKIKASGGIKTKSDLVSFIEIGCQRLGTSSALQILYG</sequence>
<proteinExistence type="predicted"/>
<evidence type="ECO:0000313" key="1">
    <source>
        <dbReference type="EMBL" id="QQK07253.1"/>
    </source>
</evidence>
<dbReference type="EMBL" id="CP066744">
    <property type="protein sequence ID" value="QQK07253.1"/>
    <property type="molecule type" value="Genomic_DNA"/>
</dbReference>
<keyword evidence="2" id="KW-1185">Reference proteome</keyword>
<dbReference type="EC" id="4.1.2.4" evidence="1"/>
<keyword evidence="1" id="KW-0456">Lyase</keyword>
<gene>
    <name evidence="1" type="primary">deoC</name>
    <name evidence="1" type="ORF">JFY71_07960</name>
</gene>
<name>A0AC61MWG3_9FIRM</name>